<evidence type="ECO:0000313" key="1">
    <source>
        <dbReference type="EMBL" id="KAK6933789.1"/>
    </source>
</evidence>
<accession>A0AAN8VHP8</accession>
<proteinExistence type="predicted"/>
<dbReference type="AlphaFoldDB" id="A0AAN8VHP8"/>
<gene>
    <name evidence="1" type="ORF">RJ641_036683</name>
</gene>
<dbReference type="EMBL" id="JBAMMX010000009">
    <property type="protein sequence ID" value="KAK6933789.1"/>
    <property type="molecule type" value="Genomic_DNA"/>
</dbReference>
<name>A0AAN8VHP8_9MAGN</name>
<comment type="caution">
    <text evidence="1">The sequence shown here is derived from an EMBL/GenBank/DDBJ whole genome shotgun (WGS) entry which is preliminary data.</text>
</comment>
<evidence type="ECO:0000313" key="2">
    <source>
        <dbReference type="Proteomes" id="UP001370490"/>
    </source>
</evidence>
<reference evidence="1 2" key="1">
    <citation type="submission" date="2023-12" db="EMBL/GenBank/DDBJ databases">
        <title>A high-quality genome assembly for Dillenia turbinata (Dilleniales).</title>
        <authorList>
            <person name="Chanderbali A."/>
        </authorList>
    </citation>
    <scope>NUCLEOTIDE SEQUENCE [LARGE SCALE GENOMIC DNA]</scope>
    <source>
        <strain evidence="1">LSX21</strain>
        <tissue evidence="1">Leaf</tissue>
    </source>
</reference>
<protein>
    <submittedName>
        <fullName evidence="1">Uncharacterized protein</fullName>
    </submittedName>
</protein>
<sequence length="111" mass="12462">MRRATDRTSAVLIGRKDWGCCQEYDANAPPCRRGDFVPSFTYFFCTQLPLLAFLSSVSAPAISNSLNLPNVTYQFLPAKKIPALKYSCVQYYTALVFHFLCVPPSQLQLDS</sequence>
<keyword evidence="2" id="KW-1185">Reference proteome</keyword>
<organism evidence="1 2">
    <name type="scientific">Dillenia turbinata</name>
    <dbReference type="NCBI Taxonomy" id="194707"/>
    <lineage>
        <taxon>Eukaryota</taxon>
        <taxon>Viridiplantae</taxon>
        <taxon>Streptophyta</taxon>
        <taxon>Embryophyta</taxon>
        <taxon>Tracheophyta</taxon>
        <taxon>Spermatophyta</taxon>
        <taxon>Magnoliopsida</taxon>
        <taxon>eudicotyledons</taxon>
        <taxon>Gunneridae</taxon>
        <taxon>Pentapetalae</taxon>
        <taxon>Dilleniales</taxon>
        <taxon>Dilleniaceae</taxon>
        <taxon>Dillenia</taxon>
    </lineage>
</organism>
<dbReference type="Proteomes" id="UP001370490">
    <property type="component" value="Unassembled WGS sequence"/>
</dbReference>